<evidence type="ECO:0000259" key="14">
    <source>
        <dbReference type="Pfam" id="PF07715"/>
    </source>
</evidence>
<dbReference type="EMBL" id="FSRE01000002">
    <property type="protein sequence ID" value="SIN95641.1"/>
    <property type="molecule type" value="Genomic_DNA"/>
</dbReference>
<keyword evidence="5 12" id="KW-0732">Signal</keyword>
<keyword evidence="4 10" id="KW-0812">Transmembrane</keyword>
<keyword evidence="6" id="KW-0406">Ion transport</keyword>
<dbReference type="RefSeq" id="WP_074201376.1">
    <property type="nucleotide sequence ID" value="NZ_FSRE01000002.1"/>
</dbReference>
<dbReference type="Pfam" id="PF00593">
    <property type="entry name" value="TonB_dep_Rec_b-barrel"/>
    <property type="match status" value="1"/>
</dbReference>
<dbReference type="GO" id="GO:0006811">
    <property type="term" value="P:monoatomic ion transport"/>
    <property type="evidence" value="ECO:0007669"/>
    <property type="project" value="UniProtKB-KW"/>
</dbReference>
<dbReference type="PANTHER" id="PTHR30069">
    <property type="entry name" value="TONB-DEPENDENT OUTER MEMBRANE RECEPTOR"/>
    <property type="match status" value="1"/>
</dbReference>
<evidence type="ECO:0000256" key="4">
    <source>
        <dbReference type="ARBA" id="ARBA00022692"/>
    </source>
</evidence>
<dbReference type="InterPro" id="IPR039426">
    <property type="entry name" value="TonB-dep_rcpt-like"/>
</dbReference>
<dbReference type="SUPFAM" id="SSF56935">
    <property type="entry name" value="Porins"/>
    <property type="match status" value="1"/>
</dbReference>
<dbReference type="InterPro" id="IPR012910">
    <property type="entry name" value="Plug_dom"/>
</dbReference>
<comment type="similarity">
    <text evidence="10 11">Belongs to the TonB-dependent receptor family.</text>
</comment>
<dbReference type="STRING" id="364032.SAMN05443662_1112"/>
<keyword evidence="9 10" id="KW-0998">Cell outer membrane</keyword>
<name>A0A1N6FK60_9GAMM</name>
<feature type="domain" description="TonB-dependent receptor-like beta-barrel" evidence="13">
    <location>
        <begin position="196"/>
        <end position="563"/>
    </location>
</feature>
<evidence type="ECO:0000313" key="15">
    <source>
        <dbReference type="EMBL" id="SIN95641.1"/>
    </source>
</evidence>
<evidence type="ECO:0000259" key="13">
    <source>
        <dbReference type="Pfam" id="PF00593"/>
    </source>
</evidence>
<dbReference type="GO" id="GO:0015889">
    <property type="term" value="P:cobalamin transport"/>
    <property type="evidence" value="ECO:0007669"/>
    <property type="project" value="TreeGrafter"/>
</dbReference>
<protein>
    <submittedName>
        <fullName evidence="15">Vitamin B12 transporter</fullName>
    </submittedName>
</protein>
<feature type="chain" id="PRO_5012432832" evidence="12">
    <location>
        <begin position="21"/>
        <end position="597"/>
    </location>
</feature>
<evidence type="ECO:0000256" key="8">
    <source>
        <dbReference type="ARBA" id="ARBA00023136"/>
    </source>
</evidence>
<evidence type="ECO:0000256" key="2">
    <source>
        <dbReference type="ARBA" id="ARBA00022448"/>
    </source>
</evidence>
<proteinExistence type="inferred from homology"/>
<evidence type="ECO:0000256" key="11">
    <source>
        <dbReference type="RuleBase" id="RU003357"/>
    </source>
</evidence>
<dbReference type="PROSITE" id="PS52016">
    <property type="entry name" value="TONB_DEPENDENT_REC_3"/>
    <property type="match status" value="1"/>
</dbReference>
<dbReference type="Pfam" id="PF07715">
    <property type="entry name" value="Plug"/>
    <property type="match status" value="1"/>
</dbReference>
<dbReference type="Gene3D" id="2.170.130.10">
    <property type="entry name" value="TonB-dependent receptor, plug domain"/>
    <property type="match status" value="1"/>
</dbReference>
<feature type="signal peptide" evidence="12">
    <location>
        <begin position="1"/>
        <end position="20"/>
    </location>
</feature>
<dbReference type="PANTHER" id="PTHR30069:SF53">
    <property type="entry name" value="COLICIN I RECEPTOR-RELATED"/>
    <property type="match status" value="1"/>
</dbReference>
<reference evidence="15 16" key="1">
    <citation type="submission" date="2016-11" db="EMBL/GenBank/DDBJ databases">
        <authorList>
            <person name="Jaros S."/>
            <person name="Januszkiewicz K."/>
            <person name="Wedrychowicz H."/>
        </authorList>
    </citation>
    <scope>NUCLEOTIDE SEQUENCE [LARGE SCALE GENOMIC DNA]</scope>
    <source>
        <strain evidence="15 16">DSM 17737</strain>
    </source>
</reference>
<keyword evidence="16" id="KW-1185">Reference proteome</keyword>
<comment type="subcellular location">
    <subcellularLocation>
        <location evidence="1 10">Cell outer membrane</location>
        <topology evidence="1 10">Multi-pass membrane protein</topology>
    </subcellularLocation>
</comment>
<evidence type="ECO:0000313" key="16">
    <source>
        <dbReference type="Proteomes" id="UP000198461"/>
    </source>
</evidence>
<dbReference type="GO" id="GO:0009279">
    <property type="term" value="C:cell outer membrane"/>
    <property type="evidence" value="ECO:0007669"/>
    <property type="project" value="UniProtKB-SubCell"/>
</dbReference>
<dbReference type="Gene3D" id="2.40.170.20">
    <property type="entry name" value="TonB-dependent receptor, beta-barrel domain"/>
    <property type="match status" value="1"/>
</dbReference>
<evidence type="ECO:0000256" key="12">
    <source>
        <dbReference type="SAM" id="SignalP"/>
    </source>
</evidence>
<dbReference type="Proteomes" id="UP000198461">
    <property type="component" value="Unassembled WGS sequence"/>
</dbReference>
<evidence type="ECO:0000256" key="9">
    <source>
        <dbReference type="ARBA" id="ARBA00023237"/>
    </source>
</evidence>
<gene>
    <name evidence="15" type="ORF">SAMN05443662_1112</name>
</gene>
<evidence type="ECO:0000256" key="6">
    <source>
        <dbReference type="ARBA" id="ARBA00023065"/>
    </source>
</evidence>
<keyword evidence="7 11" id="KW-0798">TonB box</keyword>
<keyword evidence="3 10" id="KW-1134">Transmembrane beta strand</keyword>
<dbReference type="InterPro" id="IPR000531">
    <property type="entry name" value="Beta-barrel_TonB"/>
</dbReference>
<keyword evidence="8 10" id="KW-0472">Membrane</keyword>
<dbReference type="InterPro" id="IPR037066">
    <property type="entry name" value="Plug_dom_sf"/>
</dbReference>
<feature type="domain" description="TonB-dependent receptor plug" evidence="14">
    <location>
        <begin position="38"/>
        <end position="145"/>
    </location>
</feature>
<evidence type="ECO:0000256" key="1">
    <source>
        <dbReference type="ARBA" id="ARBA00004571"/>
    </source>
</evidence>
<sequence>MKRHLLSATIASILYTPAYAEQLDPIVVTANNLEQPISSVTSPTYVITREEIDTRGWETLTDALTSLPSVSFNRAGGPGTLTTVRMRGQDGKGILFMIDGQMVADPGGTTLSPTIENLSLDQVERIEVVLGPQSGIWGSNASAGVINIITRQAGHQTLLVEGGSENTRRISATASKKTERYSLLASLSSVNTEGYTAVKKYGSAGKHNEKDGFRQDDVLFKASVSPRKGHALGVSLQHTTANAEFDDSNNPEQTATHNERDLLNKRAWYAFQHGGLNLKLSVSEYTIERTSYSSWGPYSSHGNLTRWSGLAGYTYTPHSTLQLTAGNERLQGNKDAYWHDYAGITHVHTLGRLQLTEALRTDHFDKFKDATTGKLGFKLPFETFSLQGNYGTSYNAPTPFQVSYGATQNLKPEAGKGWDLGISAFGATLTYYDQSIEDAIIYAGTWPNDYYTNAKGKNRFSGWEFSYSGGWGDWDVGLNYAWLDARDKNDTFLARVPHDKGTLTLDYYGFSKWHLGTEVQHMGDYHDTDGSSGKNLGNYTLVNVKADYALNRHFSLYAKAINLFDVDYYTAADQQTPPQYGYNTGGFQWRVGLRGKF</sequence>
<dbReference type="AlphaFoldDB" id="A0A1N6FK60"/>
<organism evidence="15 16">
    <name type="scientific">Sulfurivirga caldicuralii</name>
    <dbReference type="NCBI Taxonomy" id="364032"/>
    <lineage>
        <taxon>Bacteria</taxon>
        <taxon>Pseudomonadati</taxon>
        <taxon>Pseudomonadota</taxon>
        <taxon>Gammaproteobacteria</taxon>
        <taxon>Thiotrichales</taxon>
        <taxon>Piscirickettsiaceae</taxon>
        <taxon>Sulfurivirga</taxon>
    </lineage>
</organism>
<evidence type="ECO:0000256" key="7">
    <source>
        <dbReference type="ARBA" id="ARBA00023077"/>
    </source>
</evidence>
<dbReference type="InterPro" id="IPR036942">
    <property type="entry name" value="Beta-barrel_TonB_sf"/>
</dbReference>
<evidence type="ECO:0000256" key="5">
    <source>
        <dbReference type="ARBA" id="ARBA00022729"/>
    </source>
</evidence>
<accession>A0A1N6FK60</accession>
<keyword evidence="2 10" id="KW-0813">Transport</keyword>
<dbReference type="OrthoDB" id="9764669at2"/>
<evidence type="ECO:0000256" key="10">
    <source>
        <dbReference type="PROSITE-ProRule" id="PRU01360"/>
    </source>
</evidence>
<evidence type="ECO:0000256" key="3">
    <source>
        <dbReference type="ARBA" id="ARBA00022452"/>
    </source>
</evidence>